<keyword evidence="3" id="KW-1185">Reference proteome</keyword>
<gene>
    <name evidence="2" type="ORF">BOTBODRAFT_247236</name>
</gene>
<reference evidence="3" key="1">
    <citation type="journal article" date="2014" name="Proc. Natl. Acad. Sci. U.S.A.">
        <title>Extensive sampling of basidiomycete genomes demonstrates inadequacy of the white-rot/brown-rot paradigm for wood decay fungi.</title>
        <authorList>
            <person name="Riley R."/>
            <person name="Salamov A.A."/>
            <person name="Brown D.W."/>
            <person name="Nagy L.G."/>
            <person name="Floudas D."/>
            <person name="Held B.W."/>
            <person name="Levasseur A."/>
            <person name="Lombard V."/>
            <person name="Morin E."/>
            <person name="Otillar R."/>
            <person name="Lindquist E.A."/>
            <person name="Sun H."/>
            <person name="LaButti K.M."/>
            <person name="Schmutz J."/>
            <person name="Jabbour D."/>
            <person name="Luo H."/>
            <person name="Baker S.E."/>
            <person name="Pisabarro A.G."/>
            <person name="Walton J.D."/>
            <person name="Blanchette R.A."/>
            <person name="Henrissat B."/>
            <person name="Martin F."/>
            <person name="Cullen D."/>
            <person name="Hibbett D.S."/>
            <person name="Grigoriev I.V."/>
        </authorList>
    </citation>
    <scope>NUCLEOTIDE SEQUENCE [LARGE SCALE GENOMIC DNA]</scope>
    <source>
        <strain evidence="3">FD-172 SS1</strain>
    </source>
</reference>
<dbReference type="AlphaFoldDB" id="A0A067LW40"/>
<evidence type="ECO:0000313" key="2">
    <source>
        <dbReference type="EMBL" id="KDQ06505.1"/>
    </source>
</evidence>
<accession>A0A067LW40</accession>
<dbReference type="EMBL" id="KL198133">
    <property type="protein sequence ID" value="KDQ06505.1"/>
    <property type="molecule type" value="Genomic_DNA"/>
</dbReference>
<feature type="region of interest" description="Disordered" evidence="1">
    <location>
        <begin position="28"/>
        <end position="51"/>
    </location>
</feature>
<sequence length="117" mass="12926">MLNRASAGLWAAGDVYIIQQKCDPETARPTNAYFDSTPPRARAMSPPNPRPEPFLVEDVTLPIQLTYHAPLECARGNAFTGKVEPSKCLQDCSERGMKPAVYAELFLGVINIHRVIL</sequence>
<proteinExistence type="predicted"/>
<evidence type="ECO:0000313" key="3">
    <source>
        <dbReference type="Proteomes" id="UP000027195"/>
    </source>
</evidence>
<organism evidence="2 3">
    <name type="scientific">Botryobasidium botryosum (strain FD-172 SS1)</name>
    <dbReference type="NCBI Taxonomy" id="930990"/>
    <lineage>
        <taxon>Eukaryota</taxon>
        <taxon>Fungi</taxon>
        <taxon>Dikarya</taxon>
        <taxon>Basidiomycota</taxon>
        <taxon>Agaricomycotina</taxon>
        <taxon>Agaricomycetes</taxon>
        <taxon>Cantharellales</taxon>
        <taxon>Botryobasidiaceae</taxon>
        <taxon>Botryobasidium</taxon>
    </lineage>
</organism>
<dbReference type="InParanoid" id="A0A067LW40"/>
<name>A0A067LW40_BOTB1</name>
<dbReference type="HOGENOM" id="CLU_2084466_0_0_1"/>
<dbReference type="Proteomes" id="UP000027195">
    <property type="component" value="Unassembled WGS sequence"/>
</dbReference>
<protein>
    <submittedName>
        <fullName evidence="2">Uncharacterized protein</fullName>
    </submittedName>
</protein>
<evidence type="ECO:0000256" key="1">
    <source>
        <dbReference type="SAM" id="MobiDB-lite"/>
    </source>
</evidence>